<organism evidence="3 4">
    <name type="scientific">Portunus trituberculatus</name>
    <name type="common">Swimming crab</name>
    <name type="synonym">Neptunus trituberculatus</name>
    <dbReference type="NCBI Taxonomy" id="210409"/>
    <lineage>
        <taxon>Eukaryota</taxon>
        <taxon>Metazoa</taxon>
        <taxon>Ecdysozoa</taxon>
        <taxon>Arthropoda</taxon>
        <taxon>Crustacea</taxon>
        <taxon>Multicrustacea</taxon>
        <taxon>Malacostraca</taxon>
        <taxon>Eumalacostraca</taxon>
        <taxon>Eucarida</taxon>
        <taxon>Decapoda</taxon>
        <taxon>Pleocyemata</taxon>
        <taxon>Brachyura</taxon>
        <taxon>Eubrachyura</taxon>
        <taxon>Portunoidea</taxon>
        <taxon>Portunidae</taxon>
        <taxon>Portuninae</taxon>
        <taxon>Portunus</taxon>
    </lineage>
</organism>
<sequence>MNVLYHHTSLQRSILKYPHFTTIKTLDDECLAPQVSPDHLPPYQDESHNTQRSVIEKEDPASRALQPAVILPSLLAPLLLLILFLH</sequence>
<keyword evidence="4" id="KW-1185">Reference proteome</keyword>
<dbReference type="OrthoDB" id="10003276at2759"/>
<evidence type="ECO:0000256" key="2">
    <source>
        <dbReference type="SAM" id="Phobius"/>
    </source>
</evidence>
<protein>
    <submittedName>
        <fullName evidence="3">Uncharacterized protein</fullName>
    </submittedName>
</protein>
<evidence type="ECO:0000313" key="3">
    <source>
        <dbReference type="EMBL" id="MPD00366.1"/>
    </source>
</evidence>
<dbReference type="AlphaFoldDB" id="A0A5B7K0G0"/>
<feature type="compositionally biased region" description="Basic and acidic residues" evidence="1">
    <location>
        <begin position="45"/>
        <end position="58"/>
    </location>
</feature>
<dbReference type="Proteomes" id="UP000324222">
    <property type="component" value="Unassembled WGS sequence"/>
</dbReference>
<feature type="region of interest" description="Disordered" evidence="1">
    <location>
        <begin position="34"/>
        <end position="58"/>
    </location>
</feature>
<proteinExistence type="predicted"/>
<feature type="transmembrane region" description="Helical" evidence="2">
    <location>
        <begin position="64"/>
        <end position="85"/>
    </location>
</feature>
<dbReference type="EMBL" id="VSRR010122576">
    <property type="protein sequence ID" value="MPD00366.1"/>
    <property type="molecule type" value="Genomic_DNA"/>
</dbReference>
<gene>
    <name evidence="3" type="ORF">E2C01_095832</name>
</gene>
<comment type="caution">
    <text evidence="3">The sequence shown here is derived from an EMBL/GenBank/DDBJ whole genome shotgun (WGS) entry which is preliminary data.</text>
</comment>
<reference evidence="3 4" key="1">
    <citation type="submission" date="2019-05" db="EMBL/GenBank/DDBJ databases">
        <title>Another draft genome of Portunus trituberculatus and its Hox gene families provides insights of decapod evolution.</title>
        <authorList>
            <person name="Jeong J.-H."/>
            <person name="Song I."/>
            <person name="Kim S."/>
            <person name="Choi T."/>
            <person name="Kim D."/>
            <person name="Ryu S."/>
            <person name="Kim W."/>
        </authorList>
    </citation>
    <scope>NUCLEOTIDE SEQUENCE [LARGE SCALE GENOMIC DNA]</scope>
    <source>
        <tissue evidence="3">Muscle</tissue>
    </source>
</reference>
<name>A0A5B7K0G0_PORTR</name>
<evidence type="ECO:0000256" key="1">
    <source>
        <dbReference type="SAM" id="MobiDB-lite"/>
    </source>
</evidence>
<evidence type="ECO:0000313" key="4">
    <source>
        <dbReference type="Proteomes" id="UP000324222"/>
    </source>
</evidence>
<accession>A0A5B7K0G0</accession>
<keyword evidence="2" id="KW-0472">Membrane</keyword>
<keyword evidence="2" id="KW-0812">Transmembrane</keyword>
<keyword evidence="2" id="KW-1133">Transmembrane helix</keyword>